<proteinExistence type="predicted"/>
<dbReference type="RefSeq" id="XP_045959608.1">
    <property type="nucleotide sequence ID" value="XM_046099840.1"/>
</dbReference>
<dbReference type="AlphaFoldDB" id="A0A9P8ZYS7"/>
<dbReference type="EMBL" id="JAGPXC010000003">
    <property type="protein sequence ID" value="KAH6655343.1"/>
    <property type="molecule type" value="Genomic_DNA"/>
</dbReference>
<gene>
    <name evidence="1" type="ORF">BKA67DRAFT_534272</name>
</gene>
<sequence length="228" mass="25513">MACWGPEEMWSRYGADCTDRGLEQPDSFKLLIACFRAHTATVRMSQAANNTFCSPITSELGVVHQTLSGWCPNFPNVDHGRYGQEVNIETLETIIARFDGTLHEYIQEAQSSGDWTIRSASWPITPCAHELAHGCESSLPHMSVRAIFFPNKRDCPSSFVRNPYVVFSPQADQDRPRILRGEGGLWSPLLLNSHPVLAKDDDGEDNKTLARLSTKAQQTSRLSEYVVQ</sequence>
<name>A0A9P8ZYS7_9PEZI</name>
<keyword evidence="2" id="KW-1185">Reference proteome</keyword>
<dbReference type="GeneID" id="70128732"/>
<organism evidence="1 2">
    <name type="scientific">Truncatella angustata</name>
    <dbReference type="NCBI Taxonomy" id="152316"/>
    <lineage>
        <taxon>Eukaryota</taxon>
        <taxon>Fungi</taxon>
        <taxon>Dikarya</taxon>
        <taxon>Ascomycota</taxon>
        <taxon>Pezizomycotina</taxon>
        <taxon>Sordariomycetes</taxon>
        <taxon>Xylariomycetidae</taxon>
        <taxon>Amphisphaeriales</taxon>
        <taxon>Sporocadaceae</taxon>
        <taxon>Truncatella</taxon>
    </lineage>
</organism>
<protein>
    <submittedName>
        <fullName evidence="1">Uncharacterized protein</fullName>
    </submittedName>
</protein>
<comment type="caution">
    <text evidence="1">The sequence shown here is derived from an EMBL/GenBank/DDBJ whole genome shotgun (WGS) entry which is preliminary data.</text>
</comment>
<evidence type="ECO:0000313" key="2">
    <source>
        <dbReference type="Proteomes" id="UP000758603"/>
    </source>
</evidence>
<accession>A0A9P8ZYS7</accession>
<reference evidence="1" key="1">
    <citation type="journal article" date="2021" name="Nat. Commun.">
        <title>Genetic determinants of endophytism in the Arabidopsis root mycobiome.</title>
        <authorList>
            <person name="Mesny F."/>
            <person name="Miyauchi S."/>
            <person name="Thiergart T."/>
            <person name="Pickel B."/>
            <person name="Atanasova L."/>
            <person name="Karlsson M."/>
            <person name="Huettel B."/>
            <person name="Barry K.W."/>
            <person name="Haridas S."/>
            <person name="Chen C."/>
            <person name="Bauer D."/>
            <person name="Andreopoulos W."/>
            <person name="Pangilinan J."/>
            <person name="LaButti K."/>
            <person name="Riley R."/>
            <person name="Lipzen A."/>
            <person name="Clum A."/>
            <person name="Drula E."/>
            <person name="Henrissat B."/>
            <person name="Kohler A."/>
            <person name="Grigoriev I.V."/>
            <person name="Martin F.M."/>
            <person name="Hacquard S."/>
        </authorList>
    </citation>
    <scope>NUCLEOTIDE SEQUENCE</scope>
    <source>
        <strain evidence="1">MPI-SDFR-AT-0073</strain>
    </source>
</reference>
<dbReference type="Proteomes" id="UP000758603">
    <property type="component" value="Unassembled WGS sequence"/>
</dbReference>
<evidence type="ECO:0000313" key="1">
    <source>
        <dbReference type="EMBL" id="KAH6655343.1"/>
    </source>
</evidence>